<sequence length="381" mass="41439">MEETVEAAPEGSRAVEAEMEETVEAAATVTNYLGASILEAKCRELVAQARGAEEAAHVARMDRTDLNLASRQLEEAGGEGRLLAVVNLRDASAALEGAVRAQLDAIHRAAEKLSRSCSDYRDTVNAMEKILPAKEEPAGQAAGSWWSSLWRIRGRQQGVRQNLLDDVEAAAQPKRQRDAGAGPRCHRRRGWRPRAPWRAAGGHRRDGAGGRPRGTSELRRGPRRRGHRDEAADSAPLKAVRNRAAELARACRELKQAAEAMVRVQRAAAELRERRVAGSWWSYLRGKRRRRGEQRVDVLEDAELHGPRRSRPPAPGPPPPAGLRGPCRPSSPPPTVAAELAASPRPSASSRRPDLRAPHRRLAAPTSPSPLAPPKTHGALA</sequence>
<feature type="region of interest" description="Disordered" evidence="2">
    <location>
        <begin position="301"/>
        <end position="381"/>
    </location>
</feature>
<dbReference type="AlphaFoldDB" id="A0A8T0SWN1"/>
<evidence type="ECO:0000256" key="1">
    <source>
        <dbReference type="SAM" id="Coils"/>
    </source>
</evidence>
<accession>A0A8T0SWN1</accession>
<comment type="caution">
    <text evidence="3">The sequence shown here is derived from an EMBL/GenBank/DDBJ whole genome shotgun (WGS) entry which is preliminary data.</text>
</comment>
<feature type="compositionally biased region" description="Pro residues" evidence="2">
    <location>
        <begin position="312"/>
        <end position="321"/>
    </location>
</feature>
<evidence type="ECO:0000313" key="3">
    <source>
        <dbReference type="EMBL" id="KAG2602527.1"/>
    </source>
</evidence>
<feature type="coiled-coil region" evidence="1">
    <location>
        <begin position="237"/>
        <end position="274"/>
    </location>
</feature>
<protein>
    <submittedName>
        <fullName evidence="3">Uncharacterized protein</fullName>
    </submittedName>
</protein>
<evidence type="ECO:0000256" key="2">
    <source>
        <dbReference type="SAM" id="MobiDB-lite"/>
    </source>
</evidence>
<organism evidence="3 4">
    <name type="scientific">Panicum virgatum</name>
    <name type="common">Blackwell switchgrass</name>
    <dbReference type="NCBI Taxonomy" id="38727"/>
    <lineage>
        <taxon>Eukaryota</taxon>
        <taxon>Viridiplantae</taxon>
        <taxon>Streptophyta</taxon>
        <taxon>Embryophyta</taxon>
        <taxon>Tracheophyta</taxon>
        <taxon>Spermatophyta</taxon>
        <taxon>Magnoliopsida</taxon>
        <taxon>Liliopsida</taxon>
        <taxon>Poales</taxon>
        <taxon>Poaceae</taxon>
        <taxon>PACMAD clade</taxon>
        <taxon>Panicoideae</taxon>
        <taxon>Panicodae</taxon>
        <taxon>Paniceae</taxon>
        <taxon>Panicinae</taxon>
        <taxon>Panicum</taxon>
        <taxon>Panicum sect. Hiantes</taxon>
    </lineage>
</organism>
<feature type="region of interest" description="Disordered" evidence="2">
    <location>
        <begin position="168"/>
        <end position="237"/>
    </location>
</feature>
<gene>
    <name evidence="3" type="ORF">PVAP13_5KG694833</name>
</gene>
<dbReference type="EMBL" id="CM029045">
    <property type="protein sequence ID" value="KAG2602527.1"/>
    <property type="molecule type" value="Genomic_DNA"/>
</dbReference>
<dbReference type="Proteomes" id="UP000823388">
    <property type="component" value="Chromosome 5K"/>
</dbReference>
<keyword evidence="4" id="KW-1185">Reference proteome</keyword>
<evidence type="ECO:0000313" key="4">
    <source>
        <dbReference type="Proteomes" id="UP000823388"/>
    </source>
</evidence>
<proteinExistence type="predicted"/>
<name>A0A8T0SWN1_PANVG</name>
<feature type="compositionally biased region" description="Low complexity" evidence="2">
    <location>
        <begin position="340"/>
        <end position="350"/>
    </location>
</feature>
<keyword evidence="1" id="KW-0175">Coiled coil</keyword>
<reference evidence="3 4" key="1">
    <citation type="submission" date="2020-05" db="EMBL/GenBank/DDBJ databases">
        <title>WGS assembly of Panicum virgatum.</title>
        <authorList>
            <person name="Lovell J.T."/>
            <person name="Jenkins J."/>
            <person name="Shu S."/>
            <person name="Juenger T.E."/>
            <person name="Schmutz J."/>
        </authorList>
    </citation>
    <scope>NUCLEOTIDE SEQUENCE [LARGE SCALE GENOMIC DNA]</scope>
    <source>
        <strain evidence="4">cv. AP13</strain>
    </source>
</reference>
<feature type="compositionally biased region" description="Basic and acidic residues" evidence="2">
    <location>
        <begin position="203"/>
        <end position="220"/>
    </location>
</feature>